<dbReference type="Pfam" id="PF01594">
    <property type="entry name" value="AI-2E_transport"/>
    <property type="match status" value="1"/>
</dbReference>
<feature type="transmembrane region" description="Helical" evidence="6">
    <location>
        <begin position="146"/>
        <end position="169"/>
    </location>
</feature>
<dbReference type="EMBL" id="JACSOD020000439">
    <property type="protein sequence ID" value="MBM6498535.1"/>
    <property type="molecule type" value="Genomic_DNA"/>
</dbReference>
<evidence type="ECO:0000256" key="2">
    <source>
        <dbReference type="ARBA" id="ARBA00009773"/>
    </source>
</evidence>
<name>A0ABS2CWH4_9FLAO</name>
<evidence type="ECO:0000256" key="3">
    <source>
        <dbReference type="ARBA" id="ARBA00022692"/>
    </source>
</evidence>
<gene>
    <name evidence="7" type="ORF">H9X54_004370</name>
</gene>
<keyword evidence="3 6" id="KW-0812">Transmembrane</keyword>
<evidence type="ECO:0000313" key="7">
    <source>
        <dbReference type="EMBL" id="MBM6498535.1"/>
    </source>
</evidence>
<keyword evidence="5 6" id="KW-0472">Membrane</keyword>
<comment type="caution">
    <text evidence="7">The sequence shown here is derived from an EMBL/GenBank/DDBJ whole genome shotgun (WGS) entry which is preliminary data.</text>
</comment>
<comment type="similarity">
    <text evidence="2">Belongs to the autoinducer-2 exporter (AI-2E) (TC 2.A.86) family.</text>
</comment>
<organism evidence="7 8">
    <name type="scientific">Flavobacterium macrobrachii</name>
    <dbReference type="NCBI Taxonomy" id="591204"/>
    <lineage>
        <taxon>Bacteria</taxon>
        <taxon>Pseudomonadati</taxon>
        <taxon>Bacteroidota</taxon>
        <taxon>Flavobacteriia</taxon>
        <taxon>Flavobacteriales</taxon>
        <taxon>Flavobacteriaceae</taxon>
        <taxon>Flavobacterium</taxon>
    </lineage>
</organism>
<evidence type="ECO:0000256" key="4">
    <source>
        <dbReference type="ARBA" id="ARBA00022989"/>
    </source>
</evidence>
<dbReference type="Proteomes" id="UP000759529">
    <property type="component" value="Unassembled WGS sequence"/>
</dbReference>
<keyword evidence="4 6" id="KW-1133">Transmembrane helix</keyword>
<keyword evidence="8" id="KW-1185">Reference proteome</keyword>
<sequence length="191" mass="22509">MHYGFFIVLLVFVLYVLQSLIVPILFAIILSISIFPIVKFLERKLKFKRFFSALTAIVVLFIIVGLLFTFIGIQLSEIVAKSDIYAIKLERVFNDTISEMEQNFNLDKKDFIKGDFDFGKTLKDNFSNIISFLGASGNLLSDIVLIPLYMFFFYFIEIFFKFLFIKFFVKEMTTQKLNYLFRNYTEFNKII</sequence>
<comment type="subcellular location">
    <subcellularLocation>
        <location evidence="1">Membrane</location>
        <topology evidence="1">Multi-pass membrane protein</topology>
    </subcellularLocation>
</comment>
<feature type="transmembrane region" description="Helical" evidence="6">
    <location>
        <begin position="50"/>
        <end position="73"/>
    </location>
</feature>
<evidence type="ECO:0000256" key="1">
    <source>
        <dbReference type="ARBA" id="ARBA00004141"/>
    </source>
</evidence>
<accession>A0ABS2CWH4</accession>
<evidence type="ECO:0000256" key="6">
    <source>
        <dbReference type="SAM" id="Phobius"/>
    </source>
</evidence>
<evidence type="ECO:0000313" key="8">
    <source>
        <dbReference type="Proteomes" id="UP000759529"/>
    </source>
</evidence>
<evidence type="ECO:0000256" key="5">
    <source>
        <dbReference type="ARBA" id="ARBA00023136"/>
    </source>
</evidence>
<dbReference type="InterPro" id="IPR002549">
    <property type="entry name" value="AI-2E-like"/>
</dbReference>
<feature type="transmembrane region" description="Helical" evidence="6">
    <location>
        <begin position="6"/>
        <end position="38"/>
    </location>
</feature>
<reference evidence="7 8" key="1">
    <citation type="submission" date="2021-02" db="EMBL/GenBank/DDBJ databases">
        <authorList>
            <person name="Jung H.S."/>
            <person name="Chun B.H."/>
            <person name="Jeon C.O."/>
        </authorList>
    </citation>
    <scope>NUCLEOTIDE SEQUENCE [LARGE SCALE GENOMIC DNA]</scope>
    <source>
        <strain evidence="7 8">LMG 25203</strain>
    </source>
</reference>
<proteinExistence type="inferred from homology"/>
<protein>
    <submittedName>
        <fullName evidence="7">AI-2E family transporter</fullName>
    </submittedName>
</protein>